<dbReference type="VEuPathDB" id="ToxoDB:LOC34623693"/>
<reference evidence="1 2" key="1">
    <citation type="journal article" date="2016" name="BMC Genomics">
        <title>Comparative genomics reveals Cyclospora cayetanensis possesses coccidia-like metabolism and invasion components but unique surface antigens.</title>
        <authorList>
            <person name="Liu S."/>
            <person name="Wang L."/>
            <person name="Zheng H."/>
            <person name="Xu Z."/>
            <person name="Roellig D.M."/>
            <person name="Li N."/>
            <person name="Frace M.A."/>
            <person name="Tang K."/>
            <person name="Arrowood M.J."/>
            <person name="Moss D.M."/>
            <person name="Zhang L."/>
            <person name="Feng Y."/>
            <person name="Xiao L."/>
        </authorList>
    </citation>
    <scope>NUCLEOTIDE SEQUENCE [LARGE SCALE GENOMIC DNA]</scope>
    <source>
        <strain evidence="1 2">CHN_HEN01</strain>
    </source>
</reference>
<keyword evidence="2" id="KW-1185">Reference proteome</keyword>
<dbReference type="Gene3D" id="3.40.30.10">
    <property type="entry name" value="Glutaredoxin"/>
    <property type="match status" value="1"/>
</dbReference>
<gene>
    <name evidence="1" type="ORF">cyc_07810</name>
</gene>
<organism evidence="1 2">
    <name type="scientific">Cyclospora cayetanensis</name>
    <dbReference type="NCBI Taxonomy" id="88456"/>
    <lineage>
        <taxon>Eukaryota</taxon>
        <taxon>Sar</taxon>
        <taxon>Alveolata</taxon>
        <taxon>Apicomplexa</taxon>
        <taxon>Conoidasida</taxon>
        <taxon>Coccidia</taxon>
        <taxon>Eucoccidiorida</taxon>
        <taxon>Eimeriorina</taxon>
        <taxon>Eimeriidae</taxon>
        <taxon>Cyclospora</taxon>
    </lineage>
</organism>
<dbReference type="InParanoid" id="A0A1D3DAP2"/>
<dbReference type="VEuPathDB" id="ToxoDB:cyc_07810"/>
<evidence type="ECO:0000313" key="1">
    <source>
        <dbReference type="EMBL" id="OEH80524.1"/>
    </source>
</evidence>
<evidence type="ECO:0000313" key="2">
    <source>
        <dbReference type="Proteomes" id="UP000095192"/>
    </source>
</evidence>
<dbReference type="AlphaFoldDB" id="A0A1D3DAP2"/>
<comment type="caution">
    <text evidence="1">The sequence shown here is derived from an EMBL/GenBank/DDBJ whole genome shotgun (WGS) entry which is preliminary data.</text>
</comment>
<protein>
    <submittedName>
        <fullName evidence="1">Uncharacterized protein</fullName>
    </submittedName>
</protein>
<accession>A0A1D3DAP2</accession>
<sequence>MPKWELFRPLSLLAHVKAIRVRLHPGRQASEGCRQLGSMLRVGDVQKKFPGLQSSVEFLGYDAPSEIYIEFTNGKKYRLLADGYSLQELQMRLDREQYKLFVEHIKEHAADSTENDEA</sequence>
<dbReference type="FunCoup" id="A0A1D3DAP2">
    <property type="interactions" value="1"/>
</dbReference>
<name>A0A1D3DAP2_9EIME</name>
<proteinExistence type="predicted"/>
<dbReference type="EMBL" id="JROU02000050">
    <property type="protein sequence ID" value="OEH80524.1"/>
    <property type="molecule type" value="Genomic_DNA"/>
</dbReference>
<dbReference type="Proteomes" id="UP000095192">
    <property type="component" value="Unassembled WGS sequence"/>
</dbReference>